<keyword evidence="1" id="KW-0812">Transmembrane</keyword>
<dbReference type="PANTHER" id="PTHR43283:SF14">
    <property type="entry name" value="BLL8153 PROTEIN"/>
    <property type="match status" value="1"/>
</dbReference>
<sequence>MWLTAVARSATLKLKRIAFGLLTALAIAGTGGWFSLDKETRGLIAAVPTNRDLLFWSESQRDAAFRALDRLPILAKARVVPAGGTPRALPTGAPLKMPVDVDAYMAAQRSAALIIVHDGKVRLERYGLHFDARGRWTSFSVAKSLTSTLVGAAIRDGYIRSMEDKVSDYLPQMKGSAYDDVSIRQLLTMTSGVRWNEDYGDPNSDVARFNNHEPEEGVDALVSYLRRLPRAVPAGTRWSYSTGETNLVGLLVSEATKKPLSIYLSEKIWVPAGMEQQATWILSRTGREISGCCLQAAARDFARAGLFILEGARANGQSIVPDGWLQEATTARTGIGQPGRGYGYQWWTYDDGSYAARGIFGQGIFIDPRRKLVIASNANWSGGATDRTASDAREAFYRAVQQALDDEAASGQAGASR</sequence>
<name>A0A4Z0BXR0_9BURK</name>
<evidence type="ECO:0000256" key="1">
    <source>
        <dbReference type="SAM" id="Phobius"/>
    </source>
</evidence>
<dbReference type="OrthoDB" id="9814204at2"/>
<dbReference type="PANTHER" id="PTHR43283">
    <property type="entry name" value="BETA-LACTAMASE-RELATED"/>
    <property type="match status" value="1"/>
</dbReference>
<comment type="caution">
    <text evidence="3">The sequence shown here is derived from an EMBL/GenBank/DDBJ whole genome shotgun (WGS) entry which is preliminary data.</text>
</comment>
<protein>
    <submittedName>
        <fullName evidence="3">Class C beta-lactamase-related serine hydrolase</fullName>
    </submittedName>
</protein>
<dbReference type="AlphaFoldDB" id="A0A4Z0BXR0"/>
<proteinExistence type="predicted"/>
<dbReference type="InterPro" id="IPR050789">
    <property type="entry name" value="Diverse_Enzym_Activities"/>
</dbReference>
<evidence type="ECO:0000259" key="2">
    <source>
        <dbReference type="Pfam" id="PF00144"/>
    </source>
</evidence>
<keyword evidence="4" id="KW-1185">Reference proteome</keyword>
<dbReference type="GO" id="GO:0016787">
    <property type="term" value="F:hydrolase activity"/>
    <property type="evidence" value="ECO:0007669"/>
    <property type="project" value="UniProtKB-KW"/>
</dbReference>
<evidence type="ECO:0000313" key="4">
    <source>
        <dbReference type="Proteomes" id="UP000298180"/>
    </source>
</evidence>
<dbReference type="SUPFAM" id="SSF56601">
    <property type="entry name" value="beta-lactamase/transpeptidase-like"/>
    <property type="match status" value="1"/>
</dbReference>
<dbReference type="Gene3D" id="3.40.710.10">
    <property type="entry name" value="DD-peptidase/beta-lactamase superfamily"/>
    <property type="match status" value="1"/>
</dbReference>
<dbReference type="Proteomes" id="UP000298180">
    <property type="component" value="Unassembled WGS sequence"/>
</dbReference>
<keyword evidence="1" id="KW-1133">Transmembrane helix</keyword>
<feature type="domain" description="Beta-lactamase-related" evidence="2">
    <location>
        <begin position="102"/>
        <end position="393"/>
    </location>
</feature>
<dbReference type="InterPro" id="IPR001466">
    <property type="entry name" value="Beta-lactam-related"/>
</dbReference>
<dbReference type="InterPro" id="IPR012338">
    <property type="entry name" value="Beta-lactam/transpept-like"/>
</dbReference>
<feature type="transmembrane region" description="Helical" evidence="1">
    <location>
        <begin position="17"/>
        <end position="36"/>
    </location>
</feature>
<dbReference type="EMBL" id="SMLM01000002">
    <property type="protein sequence ID" value="TFZ03078.1"/>
    <property type="molecule type" value="Genomic_DNA"/>
</dbReference>
<reference evidence="3 4" key="1">
    <citation type="submission" date="2019-03" db="EMBL/GenBank/DDBJ databases">
        <title>Ramlibacter henchirensis DSM 14656, whole genome shotgun sequence.</title>
        <authorList>
            <person name="Zhang X."/>
            <person name="Feng G."/>
            <person name="Zhu H."/>
        </authorList>
    </citation>
    <scope>NUCLEOTIDE SEQUENCE [LARGE SCALE GENOMIC DNA]</scope>
    <source>
        <strain evidence="3 4">DSM 14656</strain>
    </source>
</reference>
<organism evidence="3 4">
    <name type="scientific">Ramlibacter henchirensis</name>
    <dbReference type="NCBI Taxonomy" id="204072"/>
    <lineage>
        <taxon>Bacteria</taxon>
        <taxon>Pseudomonadati</taxon>
        <taxon>Pseudomonadota</taxon>
        <taxon>Betaproteobacteria</taxon>
        <taxon>Burkholderiales</taxon>
        <taxon>Comamonadaceae</taxon>
        <taxon>Ramlibacter</taxon>
    </lineage>
</organism>
<keyword evidence="3" id="KW-0378">Hydrolase</keyword>
<gene>
    <name evidence="3" type="ORF">EZ313_17855</name>
</gene>
<evidence type="ECO:0000313" key="3">
    <source>
        <dbReference type="EMBL" id="TFZ03078.1"/>
    </source>
</evidence>
<keyword evidence="1" id="KW-0472">Membrane</keyword>
<dbReference type="Pfam" id="PF00144">
    <property type="entry name" value="Beta-lactamase"/>
    <property type="match status" value="1"/>
</dbReference>
<accession>A0A4Z0BXR0</accession>